<dbReference type="InterPro" id="IPR050447">
    <property type="entry name" value="Erg6_SMT_methyltransf"/>
</dbReference>
<feature type="region of interest" description="SAM motif III" evidence="6">
    <location>
        <begin position="168"/>
        <end position="177"/>
    </location>
</feature>
<dbReference type="CDD" id="cd02440">
    <property type="entry name" value="AdoMet_MTases"/>
    <property type="match status" value="1"/>
</dbReference>
<organism evidence="8 9">
    <name type="scientific">Prototheca wickerhamii</name>
    <dbReference type="NCBI Taxonomy" id="3111"/>
    <lineage>
        <taxon>Eukaryota</taxon>
        <taxon>Viridiplantae</taxon>
        <taxon>Chlorophyta</taxon>
        <taxon>core chlorophytes</taxon>
        <taxon>Trebouxiophyceae</taxon>
        <taxon>Chlorellales</taxon>
        <taxon>Chlorellaceae</taxon>
        <taxon>Prototheca</taxon>
    </lineage>
</organism>
<evidence type="ECO:0000313" key="9">
    <source>
        <dbReference type="Proteomes" id="UP001255856"/>
    </source>
</evidence>
<dbReference type="Proteomes" id="UP001255856">
    <property type="component" value="Unassembled WGS sequence"/>
</dbReference>
<feature type="region of interest" description="SAM motif II" evidence="6">
    <location>
        <begin position="141"/>
        <end position="149"/>
    </location>
</feature>
<gene>
    <name evidence="8" type="ORF">QBZ16_004783</name>
</gene>
<comment type="similarity">
    <text evidence="6">Belongs to the class I-like SAM-binding methyltransferase superfamily. gTMT family.</text>
</comment>
<feature type="domain" description="Methyltransferase type 11" evidence="7">
    <location>
        <begin position="78"/>
        <end position="177"/>
    </location>
</feature>
<dbReference type="PANTHER" id="PTHR44068:SF11">
    <property type="entry name" value="GERANYL DIPHOSPHATE 2-C-METHYLTRANSFERASE"/>
    <property type="match status" value="1"/>
</dbReference>
<dbReference type="GO" id="GO:0032259">
    <property type="term" value="P:methylation"/>
    <property type="evidence" value="ECO:0007669"/>
    <property type="project" value="UniProtKB-UniRule"/>
</dbReference>
<keyword evidence="4 6" id="KW-0808">Transferase</keyword>
<reference evidence="8" key="1">
    <citation type="submission" date="2021-01" db="EMBL/GenBank/DDBJ databases">
        <authorList>
            <person name="Eckstrom K.M.E."/>
        </authorList>
    </citation>
    <scope>NUCLEOTIDE SEQUENCE</scope>
    <source>
        <strain evidence="8">UVCC 0001</strain>
    </source>
</reference>
<dbReference type="PANTHER" id="PTHR44068">
    <property type="entry name" value="ZGC:194242"/>
    <property type="match status" value="1"/>
</dbReference>
<evidence type="ECO:0000259" key="7">
    <source>
        <dbReference type="Pfam" id="PF08241"/>
    </source>
</evidence>
<keyword evidence="5 6" id="KW-0949">S-adenosyl-L-methionine</keyword>
<keyword evidence="2" id="KW-0017">Alkaloid metabolism</keyword>
<dbReference type="PROSITE" id="PS51581">
    <property type="entry name" value="SAM_GTMT"/>
    <property type="match status" value="1"/>
</dbReference>
<feature type="region of interest" description="SAM motif I" evidence="6">
    <location>
        <begin position="77"/>
        <end position="86"/>
    </location>
</feature>
<comment type="pathway">
    <text evidence="1">Alkaloid biosynthesis.</text>
</comment>
<evidence type="ECO:0000256" key="5">
    <source>
        <dbReference type="ARBA" id="ARBA00022691"/>
    </source>
</evidence>
<dbReference type="Gene3D" id="3.40.50.150">
    <property type="entry name" value="Vaccinia Virus protein VP39"/>
    <property type="match status" value="1"/>
</dbReference>
<dbReference type="GO" id="GO:0008757">
    <property type="term" value="F:S-adenosylmethionine-dependent methyltransferase activity"/>
    <property type="evidence" value="ECO:0007669"/>
    <property type="project" value="InterPro"/>
</dbReference>
<protein>
    <recommendedName>
        <fullName evidence="7">Methyltransferase type 11 domain-containing protein</fullName>
    </recommendedName>
</protein>
<dbReference type="InterPro" id="IPR025774">
    <property type="entry name" value="PiNMT-like"/>
</dbReference>
<evidence type="ECO:0000256" key="2">
    <source>
        <dbReference type="ARBA" id="ARBA00022589"/>
    </source>
</evidence>
<name>A0AAD9IF01_PROWI</name>
<dbReference type="AlphaFoldDB" id="A0AAD9IF01"/>
<dbReference type="GO" id="GO:0009820">
    <property type="term" value="P:alkaloid metabolic process"/>
    <property type="evidence" value="ECO:0007669"/>
    <property type="project" value="UniProtKB-KW"/>
</dbReference>
<dbReference type="SUPFAM" id="SSF53335">
    <property type="entry name" value="S-adenosyl-L-methionine-dependent methyltransferases"/>
    <property type="match status" value="1"/>
</dbReference>
<evidence type="ECO:0000256" key="1">
    <source>
        <dbReference type="ARBA" id="ARBA00004913"/>
    </source>
</evidence>
<dbReference type="EMBL" id="JASFZW010000007">
    <property type="protein sequence ID" value="KAK2077149.1"/>
    <property type="molecule type" value="Genomic_DNA"/>
</dbReference>
<dbReference type="InterPro" id="IPR029063">
    <property type="entry name" value="SAM-dependent_MTases_sf"/>
</dbReference>
<evidence type="ECO:0000256" key="4">
    <source>
        <dbReference type="ARBA" id="ARBA00022679"/>
    </source>
</evidence>
<keyword evidence="3 6" id="KW-0489">Methyltransferase</keyword>
<dbReference type="Pfam" id="PF08241">
    <property type="entry name" value="Methyltransf_11"/>
    <property type="match status" value="1"/>
</dbReference>
<evidence type="ECO:0000256" key="6">
    <source>
        <dbReference type="PROSITE-ProRule" id="PRU00914"/>
    </source>
</evidence>
<evidence type="ECO:0000313" key="8">
    <source>
        <dbReference type="EMBL" id="KAK2077149.1"/>
    </source>
</evidence>
<sequence length="301" mass="33571">MAVDDNTAPSAPQDALKAGIAKLYDESESLWETLWGDHLHHGYYEPGAPVPADRRQPQVDMVDRVCDWAGIQSVKEGIDIGCGVGGSSRHILERYPGSRMTGITLSPVQAARAGELTAQAGLGSRAEFQVADALDQPFESGRFDLVWSLESGEHMPDKERFVREMVRVGKPGGKVVLVTWCHRNLEPGEKALTAWEQRLLRLISRVYYLPPWCSLDDYRRIFDELKIQDVKTDDWSVYVKPFWGEVIKSSFSMQAVKCLFKAGMATFKVTDGALVMPLMALGLRQGTIRFVLISGTIPETR</sequence>
<comment type="caution">
    <text evidence="8">The sequence shown here is derived from an EMBL/GenBank/DDBJ whole genome shotgun (WGS) entry which is preliminary data.</text>
</comment>
<dbReference type="InterPro" id="IPR013216">
    <property type="entry name" value="Methyltransf_11"/>
</dbReference>
<keyword evidence="9" id="KW-1185">Reference proteome</keyword>
<accession>A0AAD9IF01</accession>
<proteinExistence type="inferred from homology"/>
<evidence type="ECO:0000256" key="3">
    <source>
        <dbReference type="ARBA" id="ARBA00022603"/>
    </source>
</evidence>